<dbReference type="PANTHER" id="PTHR30346">
    <property type="entry name" value="TRANSCRIPTIONAL DUAL REGULATOR HCAR-RELATED"/>
    <property type="match status" value="1"/>
</dbReference>
<dbReference type="Gene3D" id="3.40.190.10">
    <property type="entry name" value="Periplasmic binding protein-like II"/>
    <property type="match status" value="2"/>
</dbReference>
<feature type="compositionally biased region" description="Basic residues" evidence="5">
    <location>
        <begin position="266"/>
        <end position="276"/>
    </location>
</feature>
<protein>
    <submittedName>
        <fullName evidence="7">LysR family regulator</fullName>
    </submittedName>
</protein>
<feature type="compositionally biased region" description="Polar residues" evidence="5">
    <location>
        <begin position="207"/>
        <end position="229"/>
    </location>
</feature>
<dbReference type="Pfam" id="PF03466">
    <property type="entry name" value="LysR_substrate"/>
    <property type="match status" value="1"/>
</dbReference>
<evidence type="ECO:0000256" key="2">
    <source>
        <dbReference type="ARBA" id="ARBA00023015"/>
    </source>
</evidence>
<sequence>MPSDPTPADQPTPEPATTPTFRLAIAPGVTPAKWVGVWRDRLADVPLELVQVEVLDRGAVVRDRTVDAGLLRLPLDREGLSVILLYTEIPVVVVPKEHVVAAFDQVSVEELADETVLHPLDDFLEWEALPGTPAVERPATTAAAIELVAAGVGVVVVPQSVARLHHRKDLTYRPVSDGPESRIGFVWPEGETTDLVEEFIGIVRGRTANSSRGRAAQQDAQKATGSGDQQGKPRTKAQEKAAAVRRETDRKAAAARKAGSRGGKLTGKRLGKRGNR</sequence>
<dbReference type="GO" id="GO:0003700">
    <property type="term" value="F:DNA-binding transcription factor activity"/>
    <property type="evidence" value="ECO:0007669"/>
    <property type="project" value="TreeGrafter"/>
</dbReference>
<evidence type="ECO:0000256" key="3">
    <source>
        <dbReference type="ARBA" id="ARBA00023125"/>
    </source>
</evidence>
<reference evidence="7 8" key="1">
    <citation type="journal article" date="2009" name="Stand. Genomic Sci.">
        <title>Complete genome sequence of Sanguibacter keddieii type strain (ST-74).</title>
        <authorList>
            <person name="Ivanova N."/>
            <person name="Sikorski J."/>
            <person name="Sims D."/>
            <person name="Brettin T."/>
            <person name="Detter J.C."/>
            <person name="Han C."/>
            <person name="Lapidus A."/>
            <person name="Copeland A."/>
            <person name="Glavina Del Rio T."/>
            <person name="Nolan M."/>
            <person name="Chen F."/>
            <person name="Lucas S."/>
            <person name="Tice H."/>
            <person name="Cheng J.F."/>
            <person name="Bruce D."/>
            <person name="Goodwin L."/>
            <person name="Pitluck S."/>
            <person name="Pati A."/>
            <person name="Mavromatis K."/>
            <person name="Chen A."/>
            <person name="Palaniappan K."/>
            <person name="D'haeseleer P."/>
            <person name="Chain P."/>
            <person name="Bristow J."/>
            <person name="Eisen J.A."/>
            <person name="Markowitz V."/>
            <person name="Hugenholtz P."/>
            <person name="Goker M."/>
            <person name="Pukall R."/>
            <person name="Klenk H.P."/>
            <person name="Kyrpides N.C."/>
        </authorList>
    </citation>
    <scope>NUCLEOTIDE SEQUENCE [LARGE SCALE GENOMIC DNA]</scope>
    <source>
        <strain evidence="8">ATCC 51767 / DSM 10542 / NCFB 3025 / ST-74</strain>
    </source>
</reference>
<evidence type="ECO:0000256" key="1">
    <source>
        <dbReference type="ARBA" id="ARBA00009437"/>
    </source>
</evidence>
<dbReference type="GO" id="GO:0003677">
    <property type="term" value="F:DNA binding"/>
    <property type="evidence" value="ECO:0007669"/>
    <property type="project" value="UniProtKB-KW"/>
</dbReference>
<feature type="domain" description="LysR substrate-binding" evidence="6">
    <location>
        <begin position="33"/>
        <end position="206"/>
    </location>
</feature>
<feature type="region of interest" description="Disordered" evidence="5">
    <location>
        <begin position="207"/>
        <end position="276"/>
    </location>
</feature>
<keyword evidence="3" id="KW-0238">DNA-binding</keyword>
<dbReference type="AlphaFoldDB" id="D1BBY7"/>
<evidence type="ECO:0000256" key="5">
    <source>
        <dbReference type="SAM" id="MobiDB-lite"/>
    </source>
</evidence>
<dbReference type="EMBL" id="CP001819">
    <property type="protein sequence ID" value="ACZ20767.1"/>
    <property type="molecule type" value="Genomic_DNA"/>
</dbReference>
<comment type="similarity">
    <text evidence="1">Belongs to the LysR transcriptional regulatory family.</text>
</comment>
<dbReference type="KEGG" id="ske:Sked_08160"/>
<dbReference type="Proteomes" id="UP000000322">
    <property type="component" value="Chromosome"/>
</dbReference>
<feature type="compositionally biased region" description="Basic and acidic residues" evidence="5">
    <location>
        <begin position="236"/>
        <end position="252"/>
    </location>
</feature>
<keyword evidence="4" id="KW-0804">Transcription</keyword>
<name>D1BBY7_SANKS</name>
<gene>
    <name evidence="7" type="ordered locus">Sked_08160</name>
</gene>
<dbReference type="SUPFAM" id="SSF53850">
    <property type="entry name" value="Periplasmic binding protein-like II"/>
    <property type="match status" value="1"/>
</dbReference>
<keyword evidence="8" id="KW-1185">Reference proteome</keyword>
<organism evidence="7 8">
    <name type="scientific">Sanguibacter keddieii (strain ATCC 51767 / DSM 10542 / NCFB 3025 / ST-74)</name>
    <dbReference type="NCBI Taxonomy" id="446469"/>
    <lineage>
        <taxon>Bacteria</taxon>
        <taxon>Bacillati</taxon>
        <taxon>Actinomycetota</taxon>
        <taxon>Actinomycetes</taxon>
        <taxon>Micrococcales</taxon>
        <taxon>Sanguibacteraceae</taxon>
        <taxon>Sanguibacter</taxon>
    </lineage>
</organism>
<dbReference type="HOGENOM" id="CLU_039613_3_0_11"/>
<proteinExistence type="inferred from homology"/>
<dbReference type="GO" id="GO:0032993">
    <property type="term" value="C:protein-DNA complex"/>
    <property type="evidence" value="ECO:0007669"/>
    <property type="project" value="TreeGrafter"/>
</dbReference>
<dbReference type="InterPro" id="IPR005119">
    <property type="entry name" value="LysR_subst-bd"/>
</dbReference>
<evidence type="ECO:0000256" key="4">
    <source>
        <dbReference type="ARBA" id="ARBA00023163"/>
    </source>
</evidence>
<accession>D1BBY7</accession>
<dbReference type="eggNOG" id="COG0583">
    <property type="taxonomic scope" value="Bacteria"/>
</dbReference>
<evidence type="ECO:0000313" key="8">
    <source>
        <dbReference type="Proteomes" id="UP000000322"/>
    </source>
</evidence>
<keyword evidence="2" id="KW-0805">Transcription regulation</keyword>
<evidence type="ECO:0000259" key="6">
    <source>
        <dbReference type="Pfam" id="PF03466"/>
    </source>
</evidence>
<evidence type="ECO:0000313" key="7">
    <source>
        <dbReference type="EMBL" id="ACZ20767.1"/>
    </source>
</evidence>
<dbReference type="PANTHER" id="PTHR30346:SF0">
    <property type="entry name" value="HCA OPERON TRANSCRIPTIONAL ACTIVATOR HCAR"/>
    <property type="match status" value="1"/>
</dbReference>
<dbReference type="OrthoDB" id="3388207at2"/>
<dbReference type="STRING" id="446469.Sked_08160"/>
<dbReference type="RefSeq" id="WP_012865836.1">
    <property type="nucleotide sequence ID" value="NC_013521.1"/>
</dbReference>